<dbReference type="OrthoDB" id="4350122at2"/>
<evidence type="ECO:0000256" key="3">
    <source>
        <dbReference type="ARBA" id="ARBA00022692"/>
    </source>
</evidence>
<keyword evidence="2" id="KW-1003">Cell membrane</keyword>
<evidence type="ECO:0000256" key="2">
    <source>
        <dbReference type="ARBA" id="ARBA00022475"/>
    </source>
</evidence>
<keyword evidence="4 6" id="KW-1133">Transmembrane helix</keyword>
<gene>
    <name evidence="7" type="ORF">SAMN05421773_11628</name>
</gene>
<evidence type="ECO:0000313" key="7">
    <source>
        <dbReference type="EMBL" id="SFD45765.1"/>
    </source>
</evidence>
<evidence type="ECO:0000256" key="5">
    <source>
        <dbReference type="ARBA" id="ARBA00023136"/>
    </source>
</evidence>
<protein>
    <submittedName>
        <fullName evidence="7">Aromatic acid exporter family member 1</fullName>
    </submittedName>
</protein>
<dbReference type="AlphaFoldDB" id="A0A1I1SH21"/>
<organism evidence="7 8">
    <name type="scientific">Streptomyces aidingensis</name>
    <dbReference type="NCBI Taxonomy" id="910347"/>
    <lineage>
        <taxon>Bacteria</taxon>
        <taxon>Bacillati</taxon>
        <taxon>Actinomycetota</taxon>
        <taxon>Actinomycetes</taxon>
        <taxon>Kitasatosporales</taxon>
        <taxon>Streptomycetaceae</taxon>
        <taxon>Streptomyces</taxon>
    </lineage>
</organism>
<dbReference type="InterPro" id="IPR010343">
    <property type="entry name" value="ArAE_1"/>
</dbReference>
<keyword evidence="5 6" id="KW-0472">Membrane</keyword>
<sequence length="413" mass="45713">MIELASRRKEPVVVQTVRSTAAATLAYLAADQVVEVRAPLLAPLTAILVVQVTVYATLTSGIRRVNSVVAGVSVAAAFSVVVPLTWWSLGLLILSSLVVGHLVRAGEFVPEVAISAMLVLGVTRVTETAVDRVVETLIGAAVGLVMNAVFVPPVWVRPAGEAIEDLAGRMRRLLLHIGEELGGHVPVHRAADKLHQARRLDDDVSEVDSSLSQAEESLKFNPRVKEGLLYRVVLRTGLDTLEICTVVLRSLTRTLTDLARRRTEEELFDADVSRALQVLLGHLAAAVDSFAMLITSQVSTSSEAAEDRLARELAASREGRDRIAWLLLARVREHPRQWQLHGALLAEIDRMLDELDVEKRTMRLAEELDQYGQERPRGRFPRLGRARRRVRSARRRLRGRLRRRRSRSAAPVS</sequence>
<dbReference type="Proteomes" id="UP000199207">
    <property type="component" value="Unassembled WGS sequence"/>
</dbReference>
<evidence type="ECO:0000256" key="1">
    <source>
        <dbReference type="ARBA" id="ARBA00004651"/>
    </source>
</evidence>
<dbReference type="STRING" id="910347.SAMN05421773_11628"/>
<reference evidence="7 8" key="1">
    <citation type="submission" date="2016-10" db="EMBL/GenBank/DDBJ databases">
        <authorList>
            <person name="de Groot N.N."/>
        </authorList>
    </citation>
    <scope>NUCLEOTIDE SEQUENCE [LARGE SCALE GENOMIC DNA]</scope>
    <source>
        <strain evidence="7 8">CGMCC 4.5739</strain>
    </source>
</reference>
<dbReference type="RefSeq" id="WP_093840890.1">
    <property type="nucleotide sequence ID" value="NZ_FOLM01000016.1"/>
</dbReference>
<name>A0A1I1SH21_9ACTN</name>
<dbReference type="GO" id="GO:0005886">
    <property type="term" value="C:plasma membrane"/>
    <property type="evidence" value="ECO:0007669"/>
    <property type="project" value="UniProtKB-SubCell"/>
</dbReference>
<dbReference type="EMBL" id="FOLM01000016">
    <property type="protein sequence ID" value="SFD45765.1"/>
    <property type="molecule type" value="Genomic_DNA"/>
</dbReference>
<evidence type="ECO:0000256" key="6">
    <source>
        <dbReference type="SAM" id="Phobius"/>
    </source>
</evidence>
<accession>A0A1I1SH21</accession>
<evidence type="ECO:0000313" key="8">
    <source>
        <dbReference type="Proteomes" id="UP000199207"/>
    </source>
</evidence>
<comment type="subcellular location">
    <subcellularLocation>
        <location evidence="1">Cell membrane</location>
        <topology evidence="1">Multi-pass membrane protein</topology>
    </subcellularLocation>
</comment>
<feature type="transmembrane region" description="Helical" evidence="6">
    <location>
        <begin position="68"/>
        <end position="88"/>
    </location>
</feature>
<dbReference type="Pfam" id="PF06081">
    <property type="entry name" value="ArAE_1"/>
    <property type="match status" value="1"/>
</dbReference>
<evidence type="ECO:0000256" key="4">
    <source>
        <dbReference type="ARBA" id="ARBA00022989"/>
    </source>
</evidence>
<proteinExistence type="predicted"/>
<keyword evidence="8" id="KW-1185">Reference proteome</keyword>
<keyword evidence="3 6" id="KW-0812">Transmembrane</keyword>